<dbReference type="AlphaFoldDB" id="A0A7S0RL31"/>
<dbReference type="EMBL" id="HBFB01016923">
    <property type="protein sequence ID" value="CAD8680257.1"/>
    <property type="molecule type" value="Transcribed_RNA"/>
</dbReference>
<name>A0A7S0RL31_9CHLO</name>
<gene>
    <name evidence="2" type="ORF">CLEI1391_LOCUS9482</name>
</gene>
<dbReference type="GO" id="GO:0007018">
    <property type="term" value="P:microtubule-based movement"/>
    <property type="evidence" value="ECO:0007669"/>
    <property type="project" value="TreeGrafter"/>
</dbReference>
<evidence type="ECO:0000256" key="1">
    <source>
        <dbReference type="ARBA" id="ARBA00005361"/>
    </source>
</evidence>
<accession>A0A7S0RL31</accession>
<proteinExistence type="inferred from homology"/>
<evidence type="ECO:0008006" key="3">
    <source>
        <dbReference type="Google" id="ProtNLM"/>
    </source>
</evidence>
<dbReference type="PANTHER" id="PTHR21255:SF67">
    <property type="entry name" value="TCTEX1 DOMAIN-CONTAINING PROTEIN 2"/>
    <property type="match status" value="1"/>
</dbReference>
<dbReference type="InterPro" id="IPR038586">
    <property type="entry name" value="Tctex-1-like_sf"/>
</dbReference>
<dbReference type="CDD" id="cd21459">
    <property type="entry name" value="DLC-like_TCTEX1D2"/>
    <property type="match status" value="1"/>
</dbReference>
<dbReference type="InterPro" id="IPR005334">
    <property type="entry name" value="Tctex-1-like"/>
</dbReference>
<dbReference type="Gene3D" id="3.30.1140.40">
    <property type="entry name" value="Tctex-1"/>
    <property type="match status" value="1"/>
</dbReference>
<dbReference type="Pfam" id="PF03645">
    <property type="entry name" value="Tctex-1"/>
    <property type="match status" value="1"/>
</dbReference>
<sequence>MAEAAQFAVEPDYKAKFKPSRAKEIIAAVLKTRLTGAVYHADNTSSWAREIADEIKQKLKDEGWNRYKFAVQVFIGEQRGEGVRLACRGFWDAKTDSYAHEVFQNESLFCVVAAFGVYLY</sequence>
<evidence type="ECO:0000313" key="2">
    <source>
        <dbReference type="EMBL" id="CAD8680257.1"/>
    </source>
</evidence>
<dbReference type="GO" id="GO:0045505">
    <property type="term" value="F:dynein intermediate chain binding"/>
    <property type="evidence" value="ECO:0007669"/>
    <property type="project" value="TreeGrafter"/>
</dbReference>
<comment type="similarity">
    <text evidence="1">Belongs to the dynein light chain Tctex-type family.</text>
</comment>
<dbReference type="GO" id="GO:0005737">
    <property type="term" value="C:cytoplasm"/>
    <property type="evidence" value="ECO:0007669"/>
    <property type="project" value="TreeGrafter"/>
</dbReference>
<protein>
    <recommendedName>
        <fullName evidence="3">Dynein light chain</fullName>
    </recommendedName>
</protein>
<reference evidence="2" key="1">
    <citation type="submission" date="2021-01" db="EMBL/GenBank/DDBJ databases">
        <authorList>
            <person name="Corre E."/>
            <person name="Pelletier E."/>
            <person name="Niang G."/>
            <person name="Scheremetjew M."/>
            <person name="Finn R."/>
            <person name="Kale V."/>
            <person name="Holt S."/>
            <person name="Cochrane G."/>
            <person name="Meng A."/>
            <person name="Brown T."/>
            <person name="Cohen L."/>
        </authorList>
    </citation>
    <scope>NUCLEOTIDE SEQUENCE</scope>
    <source>
        <strain evidence="2">SAG 11-49</strain>
    </source>
</reference>
<dbReference type="GO" id="GO:0005868">
    <property type="term" value="C:cytoplasmic dynein complex"/>
    <property type="evidence" value="ECO:0007669"/>
    <property type="project" value="TreeGrafter"/>
</dbReference>
<dbReference type="PANTHER" id="PTHR21255">
    <property type="entry name" value="T-COMPLEX-ASSOCIATED-TESTIS-EXPRESSED 1/ DYNEIN LIGHT CHAIN"/>
    <property type="match status" value="1"/>
</dbReference>
<organism evidence="2">
    <name type="scientific">Chlamydomonas leiostraca</name>
    <dbReference type="NCBI Taxonomy" id="1034604"/>
    <lineage>
        <taxon>Eukaryota</taxon>
        <taxon>Viridiplantae</taxon>
        <taxon>Chlorophyta</taxon>
        <taxon>core chlorophytes</taxon>
        <taxon>Chlorophyceae</taxon>
        <taxon>CS clade</taxon>
        <taxon>Chlamydomonadales</taxon>
        <taxon>Chlamydomonadaceae</taxon>
        <taxon>Chlamydomonas</taxon>
    </lineage>
</organism>
<dbReference type="FunFam" id="3.30.1140.40:FF:000003">
    <property type="entry name" value="tctex1 domain-containing protein 2"/>
    <property type="match status" value="1"/>
</dbReference>